<dbReference type="EMBL" id="BMML01000023">
    <property type="protein sequence ID" value="GGN35382.1"/>
    <property type="molecule type" value="Genomic_DNA"/>
</dbReference>
<keyword evidence="2" id="KW-1185">Reference proteome</keyword>
<accession>A0A917XLA6</accession>
<name>A0A917XLA6_9ACTN</name>
<evidence type="ECO:0000313" key="2">
    <source>
        <dbReference type="Proteomes" id="UP000653411"/>
    </source>
</evidence>
<dbReference type="Proteomes" id="UP000653411">
    <property type="component" value="Unassembled WGS sequence"/>
</dbReference>
<comment type="caution">
    <text evidence="1">The sequence shown here is derived from an EMBL/GenBank/DDBJ whole genome shotgun (WGS) entry which is preliminary data.</text>
</comment>
<dbReference type="InterPro" id="IPR046151">
    <property type="entry name" value="DUF6153"/>
</dbReference>
<organism evidence="1 2">
    <name type="scientific">Streptomyces fuscichromogenes</name>
    <dbReference type="NCBI Taxonomy" id="1324013"/>
    <lineage>
        <taxon>Bacteria</taxon>
        <taxon>Bacillati</taxon>
        <taxon>Actinomycetota</taxon>
        <taxon>Actinomycetes</taxon>
        <taxon>Kitasatosporales</taxon>
        <taxon>Streptomycetaceae</taxon>
        <taxon>Streptomyces</taxon>
    </lineage>
</organism>
<reference evidence="1" key="2">
    <citation type="submission" date="2020-09" db="EMBL/GenBank/DDBJ databases">
        <authorList>
            <person name="Sun Q."/>
            <person name="Zhou Y."/>
        </authorList>
    </citation>
    <scope>NUCLEOTIDE SEQUENCE</scope>
    <source>
        <strain evidence="1">CGMCC 4.7110</strain>
    </source>
</reference>
<dbReference type="AlphaFoldDB" id="A0A917XLA6"/>
<evidence type="ECO:0000313" key="1">
    <source>
        <dbReference type="EMBL" id="GGN35382.1"/>
    </source>
</evidence>
<proteinExistence type="predicted"/>
<reference evidence="1" key="1">
    <citation type="journal article" date="2014" name="Int. J. Syst. Evol. Microbiol.">
        <title>Complete genome sequence of Corynebacterium casei LMG S-19264T (=DSM 44701T), isolated from a smear-ripened cheese.</title>
        <authorList>
            <consortium name="US DOE Joint Genome Institute (JGI-PGF)"/>
            <person name="Walter F."/>
            <person name="Albersmeier A."/>
            <person name="Kalinowski J."/>
            <person name="Ruckert C."/>
        </authorList>
    </citation>
    <scope>NUCLEOTIDE SEQUENCE</scope>
    <source>
        <strain evidence="1">CGMCC 4.7110</strain>
    </source>
</reference>
<sequence>MRPTEQPAPRPPYRRWRALLVLGLLTGLLGMHALAPGGVLGPHGGHQQAASATMVMATAYESCSGHDGHCGDHHAHHADATCVSGAVSGGPALPVLVPDPVAALAGDCLAPSRPAAAPDGARAPPDLAELQLLRI</sequence>
<protein>
    <submittedName>
        <fullName evidence="1">Uncharacterized protein</fullName>
    </submittedName>
</protein>
<dbReference type="RefSeq" id="WP_189267574.1">
    <property type="nucleotide sequence ID" value="NZ_BMML01000023.1"/>
</dbReference>
<gene>
    <name evidence="1" type="ORF">GCM10011578_077330</name>
</gene>
<dbReference type="Pfam" id="PF19650">
    <property type="entry name" value="DUF6153"/>
    <property type="match status" value="1"/>
</dbReference>